<dbReference type="PANTHER" id="PTHR46796">
    <property type="entry name" value="HTH-TYPE TRANSCRIPTIONAL ACTIVATOR RHAS-RELATED"/>
    <property type="match status" value="1"/>
</dbReference>
<keyword evidence="2" id="KW-0238">DNA-binding</keyword>
<evidence type="ECO:0000313" key="5">
    <source>
        <dbReference type="EMBL" id="SDH86238.1"/>
    </source>
</evidence>
<dbReference type="RefSeq" id="WP_175772485.1">
    <property type="nucleotide sequence ID" value="NZ_CADERL010000010.1"/>
</dbReference>
<sequence>MAAESHGRTSPSELTRLLPTPPLFSVGVGNLGGAIVQHYRHSPGCVTVSPLRDHLLVVNLSGHVLIEDGLTCGRQERRWAGSGQMSLTPAGSAGTRVFKGRPEVLVVHLPPQLLHNTAIEIGLEDGHATLIPRLAVADEVVERLGRLLLATAPDSEPGAALMMDALTRALVVHLLRNHSVLSREKTVVPPSLSGGKLQRVIDYMQIHLDERLLLSNLADLSGLSQSQFARTFRAATGKPPHGYLLDLRIERARSLLENTDLPVIEVGMQCGFEQPNHFATMFRKIVGLSPRAWRVARRA</sequence>
<protein>
    <submittedName>
        <fullName evidence="5">Transcriptional regulator, AraC family</fullName>
    </submittedName>
</protein>
<dbReference type="Pfam" id="PF12833">
    <property type="entry name" value="HTH_18"/>
    <property type="match status" value="1"/>
</dbReference>
<dbReference type="PROSITE" id="PS00041">
    <property type="entry name" value="HTH_ARAC_FAMILY_1"/>
    <property type="match status" value="1"/>
</dbReference>
<gene>
    <name evidence="5" type="ORF">SAMN05216466_11411</name>
</gene>
<dbReference type="SMART" id="SM00342">
    <property type="entry name" value="HTH_ARAC"/>
    <property type="match status" value="1"/>
</dbReference>
<organism evidence="5 6">
    <name type="scientific">Paraburkholderia phenazinium</name>
    <dbReference type="NCBI Taxonomy" id="60549"/>
    <lineage>
        <taxon>Bacteria</taxon>
        <taxon>Pseudomonadati</taxon>
        <taxon>Pseudomonadota</taxon>
        <taxon>Betaproteobacteria</taxon>
        <taxon>Burkholderiales</taxon>
        <taxon>Burkholderiaceae</taxon>
        <taxon>Paraburkholderia</taxon>
    </lineage>
</organism>
<dbReference type="Gene3D" id="1.10.10.60">
    <property type="entry name" value="Homeodomain-like"/>
    <property type="match status" value="2"/>
</dbReference>
<dbReference type="InterPro" id="IPR050204">
    <property type="entry name" value="AraC_XylS_family_regulators"/>
</dbReference>
<dbReference type="GO" id="GO:0043565">
    <property type="term" value="F:sequence-specific DNA binding"/>
    <property type="evidence" value="ECO:0007669"/>
    <property type="project" value="InterPro"/>
</dbReference>
<dbReference type="PROSITE" id="PS01124">
    <property type="entry name" value="HTH_ARAC_FAMILY_2"/>
    <property type="match status" value="1"/>
</dbReference>
<dbReference type="EMBL" id="FNCJ01000014">
    <property type="protein sequence ID" value="SDH86238.1"/>
    <property type="molecule type" value="Genomic_DNA"/>
</dbReference>
<keyword evidence="1" id="KW-0805">Transcription regulation</keyword>
<keyword evidence="3" id="KW-0804">Transcription</keyword>
<dbReference type="InterPro" id="IPR020449">
    <property type="entry name" value="Tscrpt_reg_AraC-type_HTH"/>
</dbReference>
<evidence type="ECO:0000259" key="4">
    <source>
        <dbReference type="PROSITE" id="PS01124"/>
    </source>
</evidence>
<dbReference type="InterPro" id="IPR009057">
    <property type="entry name" value="Homeodomain-like_sf"/>
</dbReference>
<evidence type="ECO:0000256" key="2">
    <source>
        <dbReference type="ARBA" id="ARBA00023125"/>
    </source>
</evidence>
<dbReference type="InterPro" id="IPR018060">
    <property type="entry name" value="HTH_AraC"/>
</dbReference>
<proteinExistence type="predicted"/>
<accession>A0A1G8FVQ9</accession>
<dbReference type="PRINTS" id="PR00032">
    <property type="entry name" value="HTHARAC"/>
</dbReference>
<evidence type="ECO:0000313" key="6">
    <source>
        <dbReference type="Proteomes" id="UP000199706"/>
    </source>
</evidence>
<dbReference type="SUPFAM" id="SSF46689">
    <property type="entry name" value="Homeodomain-like"/>
    <property type="match status" value="2"/>
</dbReference>
<feature type="domain" description="HTH araC/xylS-type" evidence="4">
    <location>
        <begin position="198"/>
        <end position="296"/>
    </location>
</feature>
<evidence type="ECO:0000256" key="1">
    <source>
        <dbReference type="ARBA" id="ARBA00023015"/>
    </source>
</evidence>
<dbReference type="Proteomes" id="UP000199706">
    <property type="component" value="Unassembled WGS sequence"/>
</dbReference>
<dbReference type="GO" id="GO:0003700">
    <property type="term" value="F:DNA-binding transcription factor activity"/>
    <property type="evidence" value="ECO:0007669"/>
    <property type="project" value="InterPro"/>
</dbReference>
<dbReference type="AlphaFoldDB" id="A0A1G8FVQ9"/>
<dbReference type="InterPro" id="IPR018062">
    <property type="entry name" value="HTH_AraC-typ_CS"/>
</dbReference>
<reference evidence="5 6" key="1">
    <citation type="submission" date="2016-10" db="EMBL/GenBank/DDBJ databases">
        <authorList>
            <person name="de Groot N.N."/>
        </authorList>
    </citation>
    <scope>NUCLEOTIDE SEQUENCE [LARGE SCALE GENOMIC DNA]</scope>
    <source>
        <strain evidence="5 6">LMG 2247</strain>
    </source>
</reference>
<name>A0A1G8FVQ9_9BURK</name>
<dbReference type="PANTHER" id="PTHR46796:SF6">
    <property type="entry name" value="ARAC SUBFAMILY"/>
    <property type="match status" value="1"/>
</dbReference>
<evidence type="ECO:0000256" key="3">
    <source>
        <dbReference type="ARBA" id="ARBA00023163"/>
    </source>
</evidence>